<evidence type="ECO:0000313" key="1">
    <source>
        <dbReference type="EMBL" id="KAI4817082.1"/>
    </source>
</evidence>
<sequence length="177" mass="19637">MALPDATSLPPSVQVQLETLHKALREKKKACKSLEEKLATALTSPETARRALEQEDKGVQVDLQDLVTKPVARVRTIGKRAVAQFSLKSLQVYDDYGVSKDPLQLQAQVRQLKVQLENQTKLILQMQRLLRRNSLSSDLVSSPPDPSTIRDQAMMHGEDKSREMSYRSGAATGEQGG</sequence>
<name>A0ACB9WUT4_CHAAC</name>
<dbReference type="Proteomes" id="UP001057452">
    <property type="component" value="Chromosome 12"/>
</dbReference>
<reference evidence="1" key="1">
    <citation type="submission" date="2022-05" db="EMBL/GenBank/DDBJ databases">
        <title>Chromosome-level genome of Chaenocephalus aceratus.</title>
        <authorList>
            <person name="Park H."/>
        </authorList>
    </citation>
    <scope>NUCLEOTIDE SEQUENCE</scope>
    <source>
        <strain evidence="1">KU_202001</strain>
    </source>
</reference>
<dbReference type="EMBL" id="CM043796">
    <property type="protein sequence ID" value="KAI4817082.1"/>
    <property type="molecule type" value="Genomic_DNA"/>
</dbReference>
<organism evidence="1 2">
    <name type="scientific">Chaenocephalus aceratus</name>
    <name type="common">Blackfin icefish</name>
    <name type="synonym">Chaenichthys aceratus</name>
    <dbReference type="NCBI Taxonomy" id="36190"/>
    <lineage>
        <taxon>Eukaryota</taxon>
        <taxon>Metazoa</taxon>
        <taxon>Chordata</taxon>
        <taxon>Craniata</taxon>
        <taxon>Vertebrata</taxon>
        <taxon>Euteleostomi</taxon>
        <taxon>Actinopterygii</taxon>
        <taxon>Neopterygii</taxon>
        <taxon>Teleostei</taxon>
        <taxon>Neoteleostei</taxon>
        <taxon>Acanthomorphata</taxon>
        <taxon>Eupercaria</taxon>
        <taxon>Perciformes</taxon>
        <taxon>Notothenioidei</taxon>
        <taxon>Channichthyidae</taxon>
        <taxon>Chaenocephalus</taxon>
    </lineage>
</organism>
<accession>A0ACB9WUT4</accession>
<protein>
    <submittedName>
        <fullName evidence="1">Uncharacterized protein</fullName>
    </submittedName>
</protein>
<gene>
    <name evidence="1" type="ORF">KUCAC02_009368</name>
</gene>
<keyword evidence="2" id="KW-1185">Reference proteome</keyword>
<evidence type="ECO:0000313" key="2">
    <source>
        <dbReference type="Proteomes" id="UP001057452"/>
    </source>
</evidence>
<proteinExistence type="predicted"/>
<comment type="caution">
    <text evidence="1">The sequence shown here is derived from an EMBL/GenBank/DDBJ whole genome shotgun (WGS) entry which is preliminary data.</text>
</comment>